<dbReference type="STRING" id="192904.SAMN04488514_1041"/>
<gene>
    <name evidence="1" type="ORF">SAMN04488514_1041</name>
</gene>
<dbReference type="EMBL" id="FNGV01000004">
    <property type="protein sequence ID" value="SDL98000.1"/>
    <property type="molecule type" value="Genomic_DNA"/>
</dbReference>
<proteinExistence type="predicted"/>
<evidence type="ECO:0000313" key="2">
    <source>
        <dbReference type="Proteomes" id="UP000199440"/>
    </source>
</evidence>
<dbReference type="RefSeq" id="WP_176801367.1">
    <property type="nucleotide sequence ID" value="NZ_FNGV01000004.1"/>
</dbReference>
<sequence length="443" mass="46550">EGMGFVTGAHTIDTNTQLSKTEIETMGFVDGAHTVDTDTHADQTEIEGMGFVTGAHTVDTNTQLSKTDIETMGFVDGAHTVNTDDQEIDFFAFNGSTFELQIGIESVVPRRTVNLSSLHADGTETKMVAGNSDIIITGDGSATLPYGIYNNFTEVDGSISNETNTGFSAVTVSGTDYLRISDATGDLDVPLSDLAHSGTTGSVFFAGADGKPTDNNGQLFWNNSSNSFGVGTASPTNKLHVSGAIRSEGILNSNGTVNEPSYRFHGDTNTGMYRPAADEIGFTVGGIQALKIDENSSNTKVIVNETLELEGAVLDSSDSPGTSGQVLSSTATGTQWVNSMSPIKAFGKIASTGTVTKATPGVTTTRISKGYYRVTLPSGAVSDANYIIQLTQPGRGGVGNDDPGISYNNQTTTSFEVIIGDNDNGGTDRSRFDSEFMFTILDL</sequence>
<dbReference type="Proteomes" id="UP000199440">
    <property type="component" value="Unassembled WGS sequence"/>
</dbReference>
<keyword evidence="2" id="KW-1185">Reference proteome</keyword>
<organism evidence="1 2">
    <name type="scientific">Kriegella aquimaris</name>
    <dbReference type="NCBI Taxonomy" id="192904"/>
    <lineage>
        <taxon>Bacteria</taxon>
        <taxon>Pseudomonadati</taxon>
        <taxon>Bacteroidota</taxon>
        <taxon>Flavobacteriia</taxon>
        <taxon>Flavobacteriales</taxon>
        <taxon>Flavobacteriaceae</taxon>
        <taxon>Kriegella</taxon>
    </lineage>
</organism>
<reference evidence="2" key="1">
    <citation type="submission" date="2016-10" db="EMBL/GenBank/DDBJ databases">
        <authorList>
            <person name="Varghese N."/>
            <person name="Submissions S."/>
        </authorList>
    </citation>
    <scope>NUCLEOTIDE SEQUENCE [LARGE SCALE GENOMIC DNA]</scope>
    <source>
        <strain evidence="2">DSM 19886</strain>
    </source>
</reference>
<accession>A0A1G9PGV7</accession>
<evidence type="ECO:0000313" key="1">
    <source>
        <dbReference type="EMBL" id="SDL98000.1"/>
    </source>
</evidence>
<name>A0A1G9PGV7_9FLAO</name>
<protein>
    <submittedName>
        <fullName evidence="1">Uncharacterized protein</fullName>
    </submittedName>
</protein>
<dbReference type="AlphaFoldDB" id="A0A1G9PGV7"/>
<feature type="non-terminal residue" evidence="1">
    <location>
        <position position="1"/>
    </location>
</feature>